<accession>A0ABT4TPW5</accession>
<protein>
    <submittedName>
        <fullName evidence="5">LCP family protein</fullName>
    </submittedName>
</protein>
<dbReference type="Gene3D" id="3.40.630.190">
    <property type="entry name" value="LCP protein"/>
    <property type="match status" value="1"/>
</dbReference>
<evidence type="ECO:0000313" key="5">
    <source>
        <dbReference type="EMBL" id="MDA2806405.1"/>
    </source>
</evidence>
<organism evidence="5 6">
    <name type="scientific">Nocardiopsis suaedae</name>
    <dbReference type="NCBI Taxonomy" id="3018444"/>
    <lineage>
        <taxon>Bacteria</taxon>
        <taxon>Bacillati</taxon>
        <taxon>Actinomycetota</taxon>
        <taxon>Actinomycetes</taxon>
        <taxon>Streptosporangiales</taxon>
        <taxon>Nocardiopsidaceae</taxon>
        <taxon>Nocardiopsis</taxon>
    </lineage>
</organism>
<gene>
    <name evidence="5" type="ORF">O4U47_17970</name>
</gene>
<feature type="compositionally biased region" description="Pro residues" evidence="2">
    <location>
        <begin position="375"/>
        <end position="387"/>
    </location>
</feature>
<evidence type="ECO:0000256" key="2">
    <source>
        <dbReference type="SAM" id="MobiDB-lite"/>
    </source>
</evidence>
<feature type="region of interest" description="Disordered" evidence="2">
    <location>
        <begin position="348"/>
        <end position="443"/>
    </location>
</feature>
<dbReference type="InterPro" id="IPR004474">
    <property type="entry name" value="LytR_CpsA_psr"/>
</dbReference>
<dbReference type="PANTHER" id="PTHR33392">
    <property type="entry name" value="POLYISOPRENYL-TEICHOIC ACID--PEPTIDOGLYCAN TEICHOIC ACID TRANSFERASE TAGU"/>
    <property type="match status" value="1"/>
</dbReference>
<evidence type="ECO:0000256" key="3">
    <source>
        <dbReference type="SAM" id="Phobius"/>
    </source>
</evidence>
<reference evidence="5" key="1">
    <citation type="submission" date="2023-01" db="EMBL/GenBank/DDBJ databases">
        <title>Draft genome sequence of Nocardiopsis sp. LSu2-4 isolated from halophytes.</title>
        <authorList>
            <person name="Duangmal K."/>
            <person name="Chantavorakit T."/>
        </authorList>
    </citation>
    <scope>NUCLEOTIDE SEQUENCE</scope>
    <source>
        <strain evidence="5">LSu2-4</strain>
    </source>
</reference>
<dbReference type="NCBIfam" id="TIGR00350">
    <property type="entry name" value="lytR_cpsA_psr"/>
    <property type="match status" value="1"/>
</dbReference>
<keyword evidence="3" id="KW-0472">Membrane</keyword>
<dbReference type="EMBL" id="JAQFWP010000034">
    <property type="protein sequence ID" value="MDA2806405.1"/>
    <property type="molecule type" value="Genomic_DNA"/>
</dbReference>
<evidence type="ECO:0000313" key="6">
    <source>
        <dbReference type="Proteomes" id="UP001165685"/>
    </source>
</evidence>
<comment type="similarity">
    <text evidence="1">Belongs to the LytR/CpsA/Psr (LCP) family.</text>
</comment>
<sequence length="443" mass="46429">MPDDATRPDGGEPSPQAPEQAPDPGRRRRRLARVLGWTAAALALVLAAGAASAYGYYRSLRSDMVQHDLDAALDGEERPEKIGDDVNILFIGSDDREGGNAAYGGKDFVGERSDALMLAHISPDSRVTVVNVPRDSLVRLPECDAYGEAEGTPGYYGMINAALFHGGPPCAVKTVESLTDVRIDHFVHLSFVGFRDMVDAVGGVRMCIPEPMHDERAQLDLEAGEQTLDGEQSLAFVRARYEIGNGGDIGRIDRQQMFLGALASEVTEGGVLTDPARLDGLLRSISEHTATDSALSLDKLVSLASTLAEADMGEIGFYTVPWAQAPSDPNRVVWREQEAADLFAAIKEDRDPEALGSPSPEEGGEDGGEPGGGPSDPPEAEPSPAPGAEPSSSEAQDGPGVVPMSALADDGSDAAPQDGLQGRDATADPCSDGLGQGTGDDAP</sequence>
<feature type="domain" description="Cell envelope-related transcriptional attenuator" evidence="4">
    <location>
        <begin position="112"/>
        <end position="266"/>
    </location>
</feature>
<keyword evidence="3" id="KW-0812">Transmembrane</keyword>
<dbReference type="Proteomes" id="UP001165685">
    <property type="component" value="Unassembled WGS sequence"/>
</dbReference>
<keyword evidence="6" id="KW-1185">Reference proteome</keyword>
<feature type="compositionally biased region" description="Basic and acidic residues" evidence="2">
    <location>
        <begin position="1"/>
        <end position="10"/>
    </location>
</feature>
<feature type="compositionally biased region" description="Gly residues" evidence="2">
    <location>
        <begin position="434"/>
        <end position="443"/>
    </location>
</feature>
<dbReference type="InterPro" id="IPR050922">
    <property type="entry name" value="LytR/CpsA/Psr_CW_biosynth"/>
</dbReference>
<dbReference type="Pfam" id="PF03816">
    <property type="entry name" value="LytR_cpsA_psr"/>
    <property type="match status" value="1"/>
</dbReference>
<feature type="transmembrane region" description="Helical" evidence="3">
    <location>
        <begin position="34"/>
        <end position="57"/>
    </location>
</feature>
<feature type="region of interest" description="Disordered" evidence="2">
    <location>
        <begin position="1"/>
        <end position="27"/>
    </location>
</feature>
<keyword evidence="3" id="KW-1133">Transmembrane helix</keyword>
<comment type="caution">
    <text evidence="5">The sequence shown here is derived from an EMBL/GenBank/DDBJ whole genome shotgun (WGS) entry which is preliminary data.</text>
</comment>
<evidence type="ECO:0000259" key="4">
    <source>
        <dbReference type="Pfam" id="PF03816"/>
    </source>
</evidence>
<dbReference type="PANTHER" id="PTHR33392:SF6">
    <property type="entry name" value="POLYISOPRENYL-TEICHOIC ACID--PEPTIDOGLYCAN TEICHOIC ACID TRANSFERASE TAGU"/>
    <property type="match status" value="1"/>
</dbReference>
<dbReference type="RefSeq" id="WP_270679045.1">
    <property type="nucleotide sequence ID" value="NZ_JAQFWP010000034.1"/>
</dbReference>
<name>A0ABT4TPW5_9ACTN</name>
<evidence type="ECO:0000256" key="1">
    <source>
        <dbReference type="ARBA" id="ARBA00006068"/>
    </source>
</evidence>
<proteinExistence type="inferred from homology"/>